<gene>
    <name evidence="2" type="ORF">H9L17_10320</name>
</gene>
<dbReference type="PANTHER" id="PTHR33121">
    <property type="entry name" value="CYCLIC DI-GMP PHOSPHODIESTERASE PDEF"/>
    <property type="match status" value="1"/>
</dbReference>
<dbReference type="PROSITE" id="PS50883">
    <property type="entry name" value="EAL"/>
    <property type="match status" value="1"/>
</dbReference>
<keyword evidence="3" id="KW-1185">Reference proteome</keyword>
<dbReference type="EMBL" id="CP060711">
    <property type="protein sequence ID" value="QNN45604.1"/>
    <property type="molecule type" value="Genomic_DNA"/>
</dbReference>
<protein>
    <submittedName>
        <fullName evidence="2">EAL domain-containing protein</fullName>
    </submittedName>
</protein>
<evidence type="ECO:0000313" key="3">
    <source>
        <dbReference type="Proteomes" id="UP000515977"/>
    </source>
</evidence>
<dbReference type="KEGG" id="tbv:H9L17_10320"/>
<feature type="domain" description="EAL" evidence="1">
    <location>
        <begin position="5"/>
        <end position="253"/>
    </location>
</feature>
<proteinExistence type="predicted"/>
<organism evidence="2 3">
    <name type="scientific">Thermomonas brevis</name>
    <dbReference type="NCBI Taxonomy" id="215691"/>
    <lineage>
        <taxon>Bacteria</taxon>
        <taxon>Pseudomonadati</taxon>
        <taxon>Pseudomonadota</taxon>
        <taxon>Gammaproteobacteria</taxon>
        <taxon>Lysobacterales</taxon>
        <taxon>Lysobacteraceae</taxon>
        <taxon>Thermomonas</taxon>
    </lineage>
</organism>
<name>A0A7G9QQH9_9GAMM</name>
<dbReference type="CDD" id="cd01948">
    <property type="entry name" value="EAL"/>
    <property type="match status" value="1"/>
</dbReference>
<reference evidence="2 3" key="1">
    <citation type="submission" date="2020-08" db="EMBL/GenBank/DDBJ databases">
        <title>Genome sequence of Thermomonas brevis KACC 16975T.</title>
        <authorList>
            <person name="Hyun D.-W."/>
            <person name="Bae J.-W."/>
        </authorList>
    </citation>
    <scope>NUCLEOTIDE SEQUENCE [LARGE SCALE GENOMIC DNA]</scope>
    <source>
        <strain evidence="2 3">KACC 16975</strain>
    </source>
</reference>
<dbReference type="SMART" id="SM00052">
    <property type="entry name" value="EAL"/>
    <property type="match status" value="1"/>
</dbReference>
<dbReference type="Gene3D" id="3.20.20.450">
    <property type="entry name" value="EAL domain"/>
    <property type="match status" value="1"/>
</dbReference>
<dbReference type="RefSeq" id="WP_187569372.1">
    <property type="nucleotide sequence ID" value="NZ_CP060711.1"/>
</dbReference>
<evidence type="ECO:0000259" key="1">
    <source>
        <dbReference type="PROSITE" id="PS50883"/>
    </source>
</evidence>
<accession>A0A7G9QQH9</accession>
<evidence type="ECO:0000313" key="2">
    <source>
        <dbReference type="EMBL" id="QNN45604.1"/>
    </source>
</evidence>
<dbReference type="InterPro" id="IPR050706">
    <property type="entry name" value="Cyclic-di-GMP_PDE-like"/>
</dbReference>
<dbReference type="PANTHER" id="PTHR33121:SF79">
    <property type="entry name" value="CYCLIC DI-GMP PHOSPHODIESTERASE PDED-RELATED"/>
    <property type="match status" value="1"/>
</dbReference>
<dbReference type="AlphaFoldDB" id="A0A7G9QQH9"/>
<dbReference type="GO" id="GO:0071111">
    <property type="term" value="F:cyclic-guanylate-specific phosphodiesterase activity"/>
    <property type="evidence" value="ECO:0007669"/>
    <property type="project" value="InterPro"/>
</dbReference>
<dbReference type="InterPro" id="IPR001633">
    <property type="entry name" value="EAL_dom"/>
</dbReference>
<dbReference type="InterPro" id="IPR035919">
    <property type="entry name" value="EAL_sf"/>
</dbReference>
<dbReference type="Proteomes" id="UP000515977">
    <property type="component" value="Chromosome"/>
</dbReference>
<sequence>MDRQGELTAQRVHQAILGDELYLEYMPTIDLQDGERCVGCEALVRWRRGQEIVRPDQFVPVVENTPVSGLLTYWVIHKVAEELGDWLRRHRSAHVGINVPPEVLGRGGLEYASRKASLFDLRRQIILEITERGVPDRLGLNELVDLADEDVLVAVDDMNTEESNFILLSRLPLPIIKLDKRFVDRLDEAPVRRRLEEIATFIRIGDHYVIAEGVERDAQAALLRGAGVQYAQGWLFSKSIRAAEFIAFHAARQ</sequence>
<dbReference type="SUPFAM" id="SSF141868">
    <property type="entry name" value="EAL domain-like"/>
    <property type="match status" value="1"/>
</dbReference>
<dbReference type="Pfam" id="PF00563">
    <property type="entry name" value="EAL"/>
    <property type="match status" value="1"/>
</dbReference>